<evidence type="ECO:0000256" key="1">
    <source>
        <dbReference type="SAM" id="Phobius"/>
    </source>
</evidence>
<keyword evidence="1" id="KW-0812">Transmembrane</keyword>
<accession>A0A2G8RLM6</accession>
<dbReference type="Proteomes" id="UP000230002">
    <property type="component" value="Unassembled WGS sequence"/>
</dbReference>
<evidence type="ECO:0000259" key="2">
    <source>
        <dbReference type="Pfam" id="PF20153"/>
    </source>
</evidence>
<dbReference type="EMBL" id="AYKW01000069">
    <property type="protein sequence ID" value="PIL22424.1"/>
    <property type="molecule type" value="Genomic_DNA"/>
</dbReference>
<proteinExistence type="predicted"/>
<feature type="domain" description="DUF6535" evidence="2">
    <location>
        <begin position="17"/>
        <end position="167"/>
    </location>
</feature>
<evidence type="ECO:0000313" key="4">
    <source>
        <dbReference type="Proteomes" id="UP000230002"/>
    </source>
</evidence>
<keyword evidence="1" id="KW-0472">Membrane</keyword>
<dbReference type="InterPro" id="IPR045338">
    <property type="entry name" value="DUF6535"/>
</dbReference>
<dbReference type="STRING" id="1077348.A0A2G8RLM6"/>
<dbReference type="Pfam" id="PF20153">
    <property type="entry name" value="DUF6535"/>
    <property type="match status" value="1"/>
</dbReference>
<dbReference type="AlphaFoldDB" id="A0A2G8RLM6"/>
<feature type="transmembrane region" description="Helical" evidence="1">
    <location>
        <begin position="171"/>
        <end position="193"/>
    </location>
</feature>
<keyword evidence="1" id="KW-1133">Transmembrane helix</keyword>
<comment type="caution">
    <text evidence="3">The sequence shown here is derived from an EMBL/GenBank/DDBJ whole genome shotgun (WGS) entry which is preliminary data.</text>
</comment>
<name>A0A2G8RLM6_9APHY</name>
<keyword evidence="4" id="KW-1185">Reference proteome</keyword>
<reference evidence="3 4" key="1">
    <citation type="journal article" date="2015" name="Sci. Rep.">
        <title>Chromosome-level genome map provides insights into diverse defense mechanisms in the medicinal fungus Ganoderma sinense.</title>
        <authorList>
            <person name="Zhu Y."/>
            <person name="Xu J."/>
            <person name="Sun C."/>
            <person name="Zhou S."/>
            <person name="Xu H."/>
            <person name="Nelson D.R."/>
            <person name="Qian J."/>
            <person name="Song J."/>
            <person name="Luo H."/>
            <person name="Xiang L."/>
            <person name="Li Y."/>
            <person name="Xu Z."/>
            <person name="Ji A."/>
            <person name="Wang L."/>
            <person name="Lu S."/>
            <person name="Hayward A."/>
            <person name="Sun W."/>
            <person name="Li X."/>
            <person name="Schwartz D.C."/>
            <person name="Wang Y."/>
            <person name="Chen S."/>
        </authorList>
    </citation>
    <scope>NUCLEOTIDE SEQUENCE [LARGE SCALE GENOMIC DNA]</scope>
    <source>
        <strain evidence="3 4">ZZ0214-1</strain>
    </source>
</reference>
<dbReference type="OrthoDB" id="3219854at2759"/>
<evidence type="ECO:0000313" key="3">
    <source>
        <dbReference type="EMBL" id="PIL22424.1"/>
    </source>
</evidence>
<protein>
    <recommendedName>
        <fullName evidence="2">DUF6535 domain-containing protein</fullName>
    </recommendedName>
</protein>
<organism evidence="3 4">
    <name type="scientific">Ganoderma sinense ZZ0214-1</name>
    <dbReference type="NCBI Taxonomy" id="1077348"/>
    <lineage>
        <taxon>Eukaryota</taxon>
        <taxon>Fungi</taxon>
        <taxon>Dikarya</taxon>
        <taxon>Basidiomycota</taxon>
        <taxon>Agaricomycotina</taxon>
        <taxon>Agaricomycetes</taxon>
        <taxon>Polyporales</taxon>
        <taxon>Polyporaceae</taxon>
        <taxon>Ganoderma</taxon>
    </lineage>
</organism>
<feature type="transmembrane region" description="Helical" evidence="1">
    <location>
        <begin position="139"/>
        <end position="165"/>
    </location>
</feature>
<sequence length="630" mass="70083">MFLIQQAQKLTTDPQNGLFSAVLTAFNVQSYALLQQDNTDLLAKALIQVSAQLSNFTLSGTTILSSASTFVQPSFSVPVSAVWINALWFASLICTLSASSVAIMVKQWLHQYDLGLSGNSHEVARVRQYRYESLVKWRVVEIVAFLPIIPQVSLLLFLAGLLILLWTLHALIAGIATVLIGGLVVFTVATTLLPAIKPDCFYQSQLALGFFLALQALCTFFRKTKVGPSTFRNWHAREKSEVQIKRSDLDRQLAATTYGISLDDHVLNEVVLPCMWDLPSGHLSPMLDDVFRIANRWEPLVPCALHFTLIAARDPGPNAKAVRKLLSSTWWPRMDPASELGELFVRAMATLVSRGVEADYAFYRVSRTLSYLTSNSGSRVKQEVVEHLVSIYPNPKTGKQFATLVRNKDPEGMPIVYSYLLTLPTLVRYLARLVVDSPHETERIQLHIDAMFHTLQSFLMHIAWTQDLSNLSIALWALARSRHVAQMVALKTDAYCSPLVPRDIVETYQDVLSNIDSSVTTKAFQMYFKRHLDRLTTANLGTKEPAELVTMLQDDVDVLAKLFQINLSHLSGSPDVRGIHNSEITPPKSPTYNLQRFISEAKNENKATGSPQLATDNGGFSVILACYGAA</sequence>
<gene>
    <name evidence="3" type="ORF">GSI_15112</name>
</gene>
<feature type="transmembrane region" description="Helical" evidence="1">
    <location>
        <begin position="82"/>
        <end position="105"/>
    </location>
</feature>